<feature type="transmembrane region" description="Helical" evidence="2">
    <location>
        <begin position="99"/>
        <end position="119"/>
    </location>
</feature>
<feature type="transmembrane region" description="Helical" evidence="2">
    <location>
        <begin position="231"/>
        <end position="251"/>
    </location>
</feature>
<reference evidence="3 4" key="1">
    <citation type="submission" date="2019-02" db="EMBL/GenBank/DDBJ databases">
        <title>Genome sequencing of the rare red list fungi Antrodiella citrinella (Flaviporus citrinellus).</title>
        <authorList>
            <person name="Buettner E."/>
            <person name="Kellner H."/>
        </authorList>
    </citation>
    <scope>NUCLEOTIDE SEQUENCE [LARGE SCALE GENOMIC DNA]</scope>
    <source>
        <strain evidence="3 4">DSM 108506</strain>
    </source>
</reference>
<feature type="transmembrane region" description="Helical" evidence="2">
    <location>
        <begin position="258"/>
        <end position="276"/>
    </location>
</feature>
<keyword evidence="2" id="KW-1133">Transmembrane helix</keyword>
<feature type="transmembrane region" description="Helical" evidence="2">
    <location>
        <begin position="66"/>
        <end position="87"/>
    </location>
</feature>
<dbReference type="Proteomes" id="UP000308730">
    <property type="component" value="Unassembled WGS sequence"/>
</dbReference>
<dbReference type="EMBL" id="SGPM01000029">
    <property type="protein sequence ID" value="THH32137.1"/>
    <property type="molecule type" value="Genomic_DNA"/>
</dbReference>
<proteinExistence type="predicted"/>
<feature type="transmembrane region" description="Helical" evidence="2">
    <location>
        <begin position="148"/>
        <end position="170"/>
    </location>
</feature>
<feature type="transmembrane region" description="Helical" evidence="2">
    <location>
        <begin position="296"/>
        <end position="320"/>
    </location>
</feature>
<protein>
    <recommendedName>
        <fullName evidence="5">TRP C-terminal domain-containing protein</fullName>
    </recommendedName>
</protein>
<feature type="transmembrane region" description="Helical" evidence="2">
    <location>
        <begin position="14"/>
        <end position="37"/>
    </location>
</feature>
<comment type="caution">
    <text evidence="3">The sequence shown here is derived from an EMBL/GenBank/DDBJ whole genome shotgun (WGS) entry which is preliminary data.</text>
</comment>
<evidence type="ECO:0000313" key="3">
    <source>
        <dbReference type="EMBL" id="THH32137.1"/>
    </source>
</evidence>
<keyword evidence="2" id="KW-0812">Transmembrane</keyword>
<evidence type="ECO:0000256" key="2">
    <source>
        <dbReference type="SAM" id="Phobius"/>
    </source>
</evidence>
<organism evidence="3 4">
    <name type="scientific">Antrodiella citrinella</name>
    <dbReference type="NCBI Taxonomy" id="2447956"/>
    <lineage>
        <taxon>Eukaryota</taxon>
        <taxon>Fungi</taxon>
        <taxon>Dikarya</taxon>
        <taxon>Basidiomycota</taxon>
        <taxon>Agaricomycotina</taxon>
        <taxon>Agaricomycetes</taxon>
        <taxon>Polyporales</taxon>
        <taxon>Steccherinaceae</taxon>
        <taxon>Antrodiella</taxon>
    </lineage>
</organism>
<dbReference type="PANTHER" id="PTHR34391">
    <property type="entry name" value="UPF0658 GOLGI APPARATUS MEMBRANE PROTEIN C1952.10C-RELATED"/>
    <property type="match status" value="1"/>
</dbReference>
<name>A0A4S4N293_9APHY</name>
<dbReference type="GO" id="GO:0005794">
    <property type="term" value="C:Golgi apparatus"/>
    <property type="evidence" value="ECO:0007669"/>
    <property type="project" value="TreeGrafter"/>
</dbReference>
<evidence type="ECO:0008006" key="5">
    <source>
        <dbReference type="Google" id="ProtNLM"/>
    </source>
</evidence>
<feature type="region of interest" description="Disordered" evidence="1">
    <location>
        <begin position="337"/>
        <end position="374"/>
    </location>
</feature>
<accession>A0A4S4N293</accession>
<dbReference type="OrthoDB" id="2448307at2759"/>
<keyword evidence="2" id="KW-0472">Membrane</keyword>
<sequence>MALEALLSTRAQRAFMLTILFQGIVVLTMVAVTFAFVRQGSCPGAHFNISDDMGNIVVTYAYPLNILAQTLPCYLALFALAEIFELLMAFDALRLRNVIQLIGILAFHSALIVFAALQIHETRTALVQMPGTTDFINGDGPGTLWRKVLPFLIVSPCIIAASLAVMLFWVRQLYFEFGWAIFHVVGANPAFKTMYQYYQILICLLKFDFFCFAGVTMQLLIVVLAASTAEFGLTIAAIPVVLFLLIACGYAVQREIKWLMSICLVIMLAAETYFIYKLVRFYEPASAFQYESTRATLTIFTIVAFLLLLTTFAIGVRCFTDFDKGLSKSKQHDVTAATKKYSHTPLPSPGEGNMSERQSSYLNGGQLEPRISIE</sequence>
<evidence type="ECO:0000313" key="4">
    <source>
        <dbReference type="Proteomes" id="UP000308730"/>
    </source>
</evidence>
<gene>
    <name evidence="3" type="ORF">EUX98_g2050</name>
</gene>
<keyword evidence="4" id="KW-1185">Reference proteome</keyword>
<evidence type="ECO:0000256" key="1">
    <source>
        <dbReference type="SAM" id="MobiDB-lite"/>
    </source>
</evidence>
<dbReference type="PANTHER" id="PTHR34391:SF1">
    <property type="entry name" value="UPF0658 GOLGI APPARATUS MEMBRANE PROTEIN C1952.10C-RELATED"/>
    <property type="match status" value="1"/>
</dbReference>
<dbReference type="AlphaFoldDB" id="A0A4S4N293"/>
<feature type="transmembrane region" description="Helical" evidence="2">
    <location>
        <begin position="200"/>
        <end position="225"/>
    </location>
</feature>
<dbReference type="InterPro" id="IPR040410">
    <property type="entry name" value="UPF0658_Golgi"/>
</dbReference>